<evidence type="ECO:0000256" key="3">
    <source>
        <dbReference type="ARBA" id="ARBA00022833"/>
    </source>
</evidence>
<dbReference type="PROSITE" id="PS50089">
    <property type="entry name" value="ZF_RING_2"/>
    <property type="match status" value="1"/>
</dbReference>
<dbReference type="SUPFAM" id="SSF57850">
    <property type="entry name" value="RING/U-box"/>
    <property type="match status" value="1"/>
</dbReference>
<dbReference type="EMBL" id="QCYY01002516">
    <property type="protein sequence ID" value="ROT69832.1"/>
    <property type="molecule type" value="Genomic_DNA"/>
</dbReference>
<dbReference type="PROSITE" id="PS00518">
    <property type="entry name" value="ZF_RING_1"/>
    <property type="match status" value="1"/>
</dbReference>
<dbReference type="GO" id="GO:0061630">
    <property type="term" value="F:ubiquitin protein ligase activity"/>
    <property type="evidence" value="ECO:0007669"/>
    <property type="project" value="TreeGrafter"/>
</dbReference>
<gene>
    <name evidence="7" type="ORF">C7M84_011953</name>
</gene>
<evidence type="ECO:0000259" key="6">
    <source>
        <dbReference type="PROSITE" id="PS50089"/>
    </source>
</evidence>
<keyword evidence="2 4" id="KW-0863">Zinc-finger</keyword>
<feature type="coiled-coil region" evidence="5">
    <location>
        <begin position="132"/>
        <end position="205"/>
    </location>
</feature>
<reference evidence="7 8" key="1">
    <citation type="submission" date="2018-04" db="EMBL/GenBank/DDBJ databases">
        <authorList>
            <person name="Zhang X."/>
            <person name="Yuan J."/>
            <person name="Li F."/>
            <person name="Xiang J."/>
        </authorList>
    </citation>
    <scope>NUCLEOTIDE SEQUENCE [LARGE SCALE GENOMIC DNA]</scope>
    <source>
        <tissue evidence="7">Muscle</tissue>
    </source>
</reference>
<evidence type="ECO:0000256" key="2">
    <source>
        <dbReference type="ARBA" id="ARBA00022771"/>
    </source>
</evidence>
<dbReference type="Gene3D" id="3.30.40.10">
    <property type="entry name" value="Zinc/RING finger domain, C3HC4 (zinc finger)"/>
    <property type="match status" value="1"/>
</dbReference>
<dbReference type="InterPro" id="IPR018957">
    <property type="entry name" value="Znf_C3HC4_RING-type"/>
</dbReference>
<dbReference type="GO" id="GO:0016567">
    <property type="term" value="P:protein ubiquitination"/>
    <property type="evidence" value="ECO:0007669"/>
    <property type="project" value="TreeGrafter"/>
</dbReference>
<dbReference type="OrthoDB" id="6362435at2759"/>
<sequence length="279" mass="32507">MDCTVCCNPFDDKDYRPRNLECGHTFCTSCLKGIHCRSELECPECRHEQNDVSEVSELPVAFGVLRAVEAARGEVAKAKEQDEWEAPLLILPGPKKDLKEDGKESLANEGAADLEVLKKSYRNVLWSKIYFCAENQEELEAYEKVLGKASENARCHIHCLEKILESRQSLTQFLREETERSKRERESIEGKKKELFDRKERLECASGFEDTEDFRSEKDVDRRQRLRKFLEMDKEALNQLRSFTSHMCRNDRRLIRILEPLDAPESDLGRLFEHTMKLD</sequence>
<dbReference type="InterPro" id="IPR017907">
    <property type="entry name" value="Znf_RING_CS"/>
</dbReference>
<dbReference type="GO" id="GO:0008270">
    <property type="term" value="F:zinc ion binding"/>
    <property type="evidence" value="ECO:0007669"/>
    <property type="project" value="UniProtKB-KW"/>
</dbReference>
<evidence type="ECO:0000313" key="8">
    <source>
        <dbReference type="Proteomes" id="UP000283509"/>
    </source>
</evidence>
<dbReference type="PANTHER" id="PTHR22791:SF34">
    <property type="entry name" value="RING-TYPE DOMAIN-CONTAINING PROTEIN"/>
    <property type="match status" value="1"/>
</dbReference>
<dbReference type="InterPro" id="IPR001841">
    <property type="entry name" value="Znf_RING"/>
</dbReference>
<keyword evidence="1" id="KW-0479">Metal-binding</keyword>
<comment type="caution">
    <text evidence="7">The sequence shown here is derived from an EMBL/GenBank/DDBJ whole genome shotgun (WGS) entry which is preliminary data.</text>
</comment>
<dbReference type="Pfam" id="PF00097">
    <property type="entry name" value="zf-C3HC4"/>
    <property type="match status" value="1"/>
</dbReference>
<dbReference type="InterPro" id="IPR051435">
    <property type="entry name" value="RING_finger_E3_ubiq-ligases"/>
</dbReference>
<evidence type="ECO:0000256" key="1">
    <source>
        <dbReference type="ARBA" id="ARBA00022723"/>
    </source>
</evidence>
<evidence type="ECO:0000256" key="5">
    <source>
        <dbReference type="SAM" id="Coils"/>
    </source>
</evidence>
<dbReference type="PANTHER" id="PTHR22791">
    <property type="entry name" value="RING-TYPE DOMAIN-CONTAINING PROTEIN"/>
    <property type="match status" value="1"/>
</dbReference>
<accession>A0A3R7SPQ7</accession>
<dbReference type="Proteomes" id="UP000283509">
    <property type="component" value="Unassembled WGS sequence"/>
</dbReference>
<dbReference type="AlphaFoldDB" id="A0A3R7SPQ7"/>
<keyword evidence="8" id="KW-1185">Reference proteome</keyword>
<dbReference type="SMART" id="SM00184">
    <property type="entry name" value="RING"/>
    <property type="match status" value="1"/>
</dbReference>
<name>A0A3R7SPQ7_PENVA</name>
<protein>
    <recommendedName>
        <fullName evidence="6">RING-type domain-containing protein</fullName>
    </recommendedName>
</protein>
<evidence type="ECO:0000256" key="4">
    <source>
        <dbReference type="PROSITE-ProRule" id="PRU00175"/>
    </source>
</evidence>
<proteinExistence type="predicted"/>
<feature type="domain" description="RING-type" evidence="6">
    <location>
        <begin position="3"/>
        <end position="46"/>
    </location>
</feature>
<organism evidence="7 8">
    <name type="scientific">Penaeus vannamei</name>
    <name type="common">Whiteleg shrimp</name>
    <name type="synonym">Litopenaeus vannamei</name>
    <dbReference type="NCBI Taxonomy" id="6689"/>
    <lineage>
        <taxon>Eukaryota</taxon>
        <taxon>Metazoa</taxon>
        <taxon>Ecdysozoa</taxon>
        <taxon>Arthropoda</taxon>
        <taxon>Crustacea</taxon>
        <taxon>Multicrustacea</taxon>
        <taxon>Malacostraca</taxon>
        <taxon>Eumalacostraca</taxon>
        <taxon>Eucarida</taxon>
        <taxon>Decapoda</taxon>
        <taxon>Dendrobranchiata</taxon>
        <taxon>Penaeoidea</taxon>
        <taxon>Penaeidae</taxon>
        <taxon>Penaeus</taxon>
    </lineage>
</organism>
<reference evidence="7 8" key="2">
    <citation type="submission" date="2019-01" db="EMBL/GenBank/DDBJ databases">
        <title>The decoding of complex shrimp genome reveals the adaptation for benthos swimmer, frequently molting mechanism and breeding impact on genome.</title>
        <authorList>
            <person name="Sun Y."/>
            <person name="Gao Y."/>
            <person name="Yu Y."/>
        </authorList>
    </citation>
    <scope>NUCLEOTIDE SEQUENCE [LARGE SCALE GENOMIC DNA]</scope>
    <source>
        <tissue evidence="7">Muscle</tissue>
    </source>
</reference>
<dbReference type="InterPro" id="IPR013083">
    <property type="entry name" value="Znf_RING/FYVE/PHD"/>
</dbReference>
<evidence type="ECO:0000313" key="7">
    <source>
        <dbReference type="EMBL" id="ROT69832.1"/>
    </source>
</evidence>
<keyword evidence="5" id="KW-0175">Coiled coil</keyword>
<keyword evidence="3" id="KW-0862">Zinc</keyword>